<feature type="compositionally biased region" description="Basic and acidic residues" evidence="1">
    <location>
        <begin position="326"/>
        <end position="346"/>
    </location>
</feature>
<gene>
    <name evidence="2" type="ORF">TrRE_jg6815</name>
</gene>
<organism evidence="2 3">
    <name type="scientific">Triparma retinervis</name>
    <dbReference type="NCBI Taxonomy" id="2557542"/>
    <lineage>
        <taxon>Eukaryota</taxon>
        <taxon>Sar</taxon>
        <taxon>Stramenopiles</taxon>
        <taxon>Ochrophyta</taxon>
        <taxon>Bolidophyceae</taxon>
        <taxon>Parmales</taxon>
        <taxon>Triparmaceae</taxon>
        <taxon>Triparma</taxon>
    </lineage>
</organism>
<dbReference type="Proteomes" id="UP001165082">
    <property type="component" value="Unassembled WGS sequence"/>
</dbReference>
<accession>A0A9W7A9Z7</accession>
<feature type="region of interest" description="Disordered" evidence="1">
    <location>
        <begin position="65"/>
        <end position="110"/>
    </location>
</feature>
<name>A0A9W7A9Z7_9STRA</name>
<protein>
    <submittedName>
        <fullName evidence="2">Uncharacterized protein</fullName>
    </submittedName>
</protein>
<feature type="compositionally biased region" description="Basic and acidic residues" evidence="1">
    <location>
        <begin position="281"/>
        <end position="317"/>
    </location>
</feature>
<feature type="compositionally biased region" description="Basic and acidic residues" evidence="1">
    <location>
        <begin position="532"/>
        <end position="545"/>
    </location>
</feature>
<dbReference type="OrthoDB" id="195421at2759"/>
<dbReference type="EMBL" id="BRXZ01004101">
    <property type="protein sequence ID" value="GMH68457.1"/>
    <property type="molecule type" value="Genomic_DNA"/>
</dbReference>
<feature type="non-terminal residue" evidence="2">
    <location>
        <position position="545"/>
    </location>
</feature>
<sequence>MAEVRRSLRLSNGDNRRESARRVFAVALEDDEINDNATVGVTPSGSARLSRADFDPFRRDTFSIMEGNEEEDQENVAPSPKNTTLAPSTSPIKSPTKSSSRSSSISKRTTPSKIFNALLSAPTDPSPAQTEDTSATIHINDAKRDTMSTITMGSLMNELNNAAAATSSISVVTAGEAQLTAEQHPQLSSRSNSGALDMNLQTTLAGITASQKSINQALNKVRSAKAMAAEKRRQATLKLKMDREEEKMEALEFNRQKAALKKDLLNARSQMGMDFIRHRAQHAEQEKQNKRNKAVREGQFKSRRDREGRRLLKETEQRRKRYSMATRREVRENNKEGEEKLKQMRDDEEKRLLEERREGVLATKEFKRKQAEDRRKSMAGRNQAWSRIKQVEEHIDAQSKQASHESYELKWAGEKDAEAYKRKLKEDRRRSMEGRNASESRARMWAEEARQVELKSEAESFELTRLAHNDVSNYKNQMAKEEQMDYQKRNEDGFDFKKRLEEQRCDNLIKEAESFELTRQAHGDVSNYKKQMAKEEQMDYQKRNE</sequence>
<keyword evidence="3" id="KW-1185">Reference proteome</keyword>
<dbReference type="AlphaFoldDB" id="A0A9W7A9Z7"/>
<feature type="compositionally biased region" description="Low complexity" evidence="1">
    <location>
        <begin position="87"/>
        <end position="110"/>
    </location>
</feature>
<feature type="region of interest" description="Disordered" evidence="1">
    <location>
        <begin position="281"/>
        <end position="346"/>
    </location>
</feature>
<proteinExistence type="predicted"/>
<reference evidence="2" key="1">
    <citation type="submission" date="2022-07" db="EMBL/GenBank/DDBJ databases">
        <title>Genome analysis of Parmales, a sister group of diatoms, reveals the evolutionary specialization of diatoms from phago-mixotrophs to photoautotrophs.</title>
        <authorList>
            <person name="Ban H."/>
            <person name="Sato S."/>
            <person name="Yoshikawa S."/>
            <person name="Kazumasa Y."/>
            <person name="Nakamura Y."/>
            <person name="Ichinomiya M."/>
            <person name="Saitoh K."/>
            <person name="Sato N."/>
            <person name="Blanc-Mathieu R."/>
            <person name="Endo H."/>
            <person name="Kuwata A."/>
            <person name="Ogata H."/>
        </authorList>
    </citation>
    <scope>NUCLEOTIDE SEQUENCE</scope>
</reference>
<evidence type="ECO:0000256" key="1">
    <source>
        <dbReference type="SAM" id="MobiDB-lite"/>
    </source>
</evidence>
<feature type="region of interest" description="Disordered" evidence="1">
    <location>
        <begin position="526"/>
        <end position="545"/>
    </location>
</feature>
<feature type="region of interest" description="Disordered" evidence="1">
    <location>
        <begin position="422"/>
        <end position="444"/>
    </location>
</feature>
<evidence type="ECO:0000313" key="3">
    <source>
        <dbReference type="Proteomes" id="UP001165082"/>
    </source>
</evidence>
<comment type="caution">
    <text evidence="2">The sequence shown here is derived from an EMBL/GenBank/DDBJ whole genome shotgun (WGS) entry which is preliminary data.</text>
</comment>
<evidence type="ECO:0000313" key="2">
    <source>
        <dbReference type="EMBL" id="GMH68457.1"/>
    </source>
</evidence>